<sequence>MQRPRYATIADELGLTKSMPASADQFEWRPGRGSGQSPTVFLGLGPEPDKLPEWFDLPPDKPVLYLESQAFMDQIDGYAARVPAHFIHISPDEFTAPLADRARAARYLPAHRAFPSFFAPLTARLTLGGHSRTRLERTVWLPCGDADLLIAELTAAFTAKGYSVRHIDHEALGKHPGSVLPDLLREGVPDLFFSINFKGLDHYGLACALLREAGTEVGVWLVDNPFNVLPSVRSGYWRDVRLFVTDHSFIGPLIKAGARKVTHLPLAAAPALLDGTVLPDHARDLAGKLVFVGRSAFPDRDKFFAGETVGDEARALVLGDTGTRRYDYHWWRDRLGVDALWPGNAGRAVGAGAEFASRAWKFRCLEAAGRITVFGDDGWRGLANPDADLRGPLDYYAHLPAVYREAAVTLNVTGLQLPAGLNQRNFDVWCAGGYLITDTHPGLSIFPPELTDPIAYARPEEIHDLVIRHREDTRTRRDLQRAWRECILRDHTYDNRAETILKTMRL</sequence>
<feature type="domain" description="Spore protein YkvP/CgeB glycosyl transferase-like" evidence="1">
    <location>
        <begin position="368"/>
        <end position="501"/>
    </location>
</feature>
<dbReference type="RefSeq" id="WP_158509880.1">
    <property type="nucleotide sequence ID" value="NZ_CP014206.1"/>
</dbReference>
<dbReference type="EMBL" id="SOBK01000001">
    <property type="protein sequence ID" value="TDT92251.1"/>
    <property type="molecule type" value="Genomic_DNA"/>
</dbReference>
<dbReference type="AlphaFoldDB" id="A0AA94PWL7"/>
<comment type="caution">
    <text evidence="2">The sequence shown here is derived from an EMBL/GenBank/DDBJ whole genome shotgun (WGS) entry which is preliminary data.</text>
</comment>
<dbReference type="InterPro" id="IPR055259">
    <property type="entry name" value="YkvP/CgeB_Glyco_trans-like"/>
</dbReference>
<protein>
    <submittedName>
        <fullName evidence="2">Uncharacterized protein DUF3880</fullName>
    </submittedName>
</protein>
<name>A0AA94PWL7_9BACT</name>
<reference evidence="2 3" key="1">
    <citation type="submission" date="2019-03" db="EMBL/GenBank/DDBJ databases">
        <title>Genomic Encyclopedia of Type Strains, Phase IV (KMG-IV): sequencing the most valuable type-strain genomes for metagenomic binning, comparative biology and taxonomic classification.</title>
        <authorList>
            <person name="Goeker M."/>
        </authorList>
    </citation>
    <scope>NUCLEOTIDE SEQUENCE [LARGE SCALE GENOMIC DNA]</scope>
    <source>
        <strain evidence="2 3">DSM 101483</strain>
    </source>
</reference>
<dbReference type="Proteomes" id="UP000295506">
    <property type="component" value="Unassembled WGS sequence"/>
</dbReference>
<evidence type="ECO:0000313" key="2">
    <source>
        <dbReference type="EMBL" id="TDT92251.1"/>
    </source>
</evidence>
<proteinExistence type="predicted"/>
<evidence type="ECO:0000259" key="1">
    <source>
        <dbReference type="Pfam" id="PF13524"/>
    </source>
</evidence>
<organism evidence="2 3">
    <name type="scientific">Pseudodesulfovibrio indicus</name>
    <dbReference type="NCBI Taxonomy" id="1716143"/>
    <lineage>
        <taxon>Bacteria</taxon>
        <taxon>Pseudomonadati</taxon>
        <taxon>Thermodesulfobacteriota</taxon>
        <taxon>Desulfovibrionia</taxon>
        <taxon>Desulfovibrionales</taxon>
        <taxon>Desulfovibrionaceae</taxon>
    </lineage>
</organism>
<dbReference type="Pfam" id="PF13524">
    <property type="entry name" value="Glyco_trans_1_2"/>
    <property type="match status" value="1"/>
</dbReference>
<gene>
    <name evidence="2" type="ORF">EDC59_101657</name>
</gene>
<accession>A0AA94PWL7</accession>
<evidence type="ECO:0000313" key="3">
    <source>
        <dbReference type="Proteomes" id="UP000295506"/>
    </source>
</evidence>